<comment type="caution">
    <text evidence="2">The sequence shown here is derived from an EMBL/GenBank/DDBJ whole genome shotgun (WGS) entry which is preliminary data.</text>
</comment>
<feature type="domain" description="F-box" evidence="1">
    <location>
        <begin position="85"/>
        <end position="140"/>
    </location>
</feature>
<reference evidence="2" key="1">
    <citation type="submission" date="2023-03" db="EMBL/GenBank/DDBJ databases">
        <title>Massive genome expansion in bonnet fungi (Mycena s.s.) driven by repeated elements and novel gene families across ecological guilds.</title>
        <authorList>
            <consortium name="Lawrence Berkeley National Laboratory"/>
            <person name="Harder C.B."/>
            <person name="Miyauchi S."/>
            <person name="Viragh M."/>
            <person name="Kuo A."/>
            <person name="Thoen E."/>
            <person name="Andreopoulos B."/>
            <person name="Lu D."/>
            <person name="Skrede I."/>
            <person name="Drula E."/>
            <person name="Henrissat B."/>
            <person name="Morin E."/>
            <person name="Kohler A."/>
            <person name="Barry K."/>
            <person name="LaButti K."/>
            <person name="Morin E."/>
            <person name="Salamov A."/>
            <person name="Lipzen A."/>
            <person name="Mereny Z."/>
            <person name="Hegedus B."/>
            <person name="Baldrian P."/>
            <person name="Stursova M."/>
            <person name="Weitz H."/>
            <person name="Taylor A."/>
            <person name="Grigoriev I.V."/>
            <person name="Nagy L.G."/>
            <person name="Martin F."/>
            <person name="Kauserud H."/>
        </authorList>
    </citation>
    <scope>NUCLEOTIDE SEQUENCE</scope>
    <source>
        <strain evidence="2">9284</strain>
    </source>
</reference>
<sequence>MSSRISCESPCPCCVSTSPPPSPCPELLFSNDAPPSGSQAVAVCTAIEKAQLDLERVQNAIDFLARQRTELEAFIQSHTTILAPIRRLPNEMLVEIFTHCVDPTAPLNRLDCGEWVISRVCRTWREMAIACPHLWSHFVFPYQGPEKASSNLERVLKIKLQRASDMTPLFVRFGRRGDGLLDIFLPFSAQWKEIAFADKQDLSRFVKHACRSTFPRLRKLELARSWGPLLNEEDESTPFDLTSSLPALVDVVLSLGHQSFPTQLHLPWSQVRRCVLCRSTMSDVLWILSLLPLAASASIKVLIPGPHPATPTESQIGSLELDNFIFKFLDILRAPSLKKFVFNPEEPDQLDEEMDKIIPFLDRSGCTLEHLRVEYGSNSNILEILSLPHMREITRLDLHCIDDLRELLEALGKDAGEESSLVPHLKTLAWRKNRDFDHAKEMDIVGLLRYRNPTVRRLPFGCWEWEFPESGSDGRLDVVILEAKVKPVKTR</sequence>
<gene>
    <name evidence="2" type="ORF">FB45DRAFT_905044</name>
</gene>
<accession>A0AAD7C577</accession>
<evidence type="ECO:0000313" key="3">
    <source>
        <dbReference type="Proteomes" id="UP001221142"/>
    </source>
</evidence>
<dbReference type="Gene3D" id="1.20.1280.50">
    <property type="match status" value="1"/>
</dbReference>
<dbReference type="Proteomes" id="UP001221142">
    <property type="component" value="Unassembled WGS sequence"/>
</dbReference>
<evidence type="ECO:0000259" key="1">
    <source>
        <dbReference type="Pfam" id="PF12937"/>
    </source>
</evidence>
<dbReference type="AlphaFoldDB" id="A0AAD7C577"/>
<dbReference type="EMBL" id="JARKIF010000005">
    <property type="protein sequence ID" value="KAJ7639237.1"/>
    <property type="molecule type" value="Genomic_DNA"/>
</dbReference>
<dbReference type="Pfam" id="PF12937">
    <property type="entry name" value="F-box-like"/>
    <property type="match status" value="1"/>
</dbReference>
<proteinExistence type="predicted"/>
<dbReference type="SUPFAM" id="SSF81383">
    <property type="entry name" value="F-box domain"/>
    <property type="match status" value="1"/>
</dbReference>
<dbReference type="InterPro" id="IPR036047">
    <property type="entry name" value="F-box-like_dom_sf"/>
</dbReference>
<protein>
    <recommendedName>
        <fullName evidence="1">F-box domain-containing protein</fullName>
    </recommendedName>
</protein>
<name>A0AAD7C577_9AGAR</name>
<keyword evidence="3" id="KW-1185">Reference proteome</keyword>
<organism evidence="2 3">
    <name type="scientific">Roridomyces roridus</name>
    <dbReference type="NCBI Taxonomy" id="1738132"/>
    <lineage>
        <taxon>Eukaryota</taxon>
        <taxon>Fungi</taxon>
        <taxon>Dikarya</taxon>
        <taxon>Basidiomycota</taxon>
        <taxon>Agaricomycotina</taxon>
        <taxon>Agaricomycetes</taxon>
        <taxon>Agaricomycetidae</taxon>
        <taxon>Agaricales</taxon>
        <taxon>Marasmiineae</taxon>
        <taxon>Mycenaceae</taxon>
        <taxon>Roridomyces</taxon>
    </lineage>
</organism>
<evidence type="ECO:0000313" key="2">
    <source>
        <dbReference type="EMBL" id="KAJ7639237.1"/>
    </source>
</evidence>
<dbReference type="InterPro" id="IPR001810">
    <property type="entry name" value="F-box_dom"/>
</dbReference>